<keyword evidence="1" id="KW-0443">Lipid metabolism</keyword>
<dbReference type="InterPro" id="IPR036681">
    <property type="entry name" value="PgpA-like_sf"/>
</dbReference>
<dbReference type="Pfam" id="PF04608">
    <property type="entry name" value="PgpA"/>
    <property type="match status" value="1"/>
</dbReference>
<dbReference type="RefSeq" id="WP_378161245.1">
    <property type="nucleotide sequence ID" value="NZ_JBHSBU010000001.1"/>
</dbReference>
<sequence length="162" mass="17705">MPALQPTFRFLLAHPAHFIALGFGSGLAPWAPGTFGSLAAVPLYLGLALLMPPLWIALLAIPAFFLGIWACERTGRALGVSDHGAIVIDEIVAMLPLLALAPQDWRGMLVALGLFRLFDIWKPWPIRWFDRHLKGGLGVMVDDAVAALFAVPFLAWWGYTAF</sequence>
<gene>
    <name evidence="4" type="ORF">ACFOW7_03915</name>
</gene>
<comment type="pathway">
    <text evidence="1">Phospholipid metabolism; phosphatidylglycerol biosynthesis; phosphatidylglycerol from CDP-diacylglycerol: step 2/2.</text>
</comment>
<keyword evidence="1" id="KW-0442">Lipid degradation</keyword>
<evidence type="ECO:0000256" key="2">
    <source>
        <dbReference type="SAM" id="Phobius"/>
    </source>
</evidence>
<dbReference type="Proteomes" id="UP001595791">
    <property type="component" value="Unassembled WGS sequence"/>
</dbReference>
<comment type="cofactor">
    <cofactor evidence="1">
        <name>Mg(2+)</name>
        <dbReference type="ChEBI" id="CHEBI:18420"/>
    </cofactor>
</comment>
<dbReference type="CDD" id="cd06971">
    <property type="entry name" value="PgpA"/>
    <property type="match status" value="1"/>
</dbReference>
<keyword evidence="5" id="KW-1185">Reference proteome</keyword>
<dbReference type="InterPro" id="IPR026037">
    <property type="entry name" value="PgpA"/>
</dbReference>
<keyword evidence="1" id="KW-0460">Magnesium</keyword>
<reference evidence="5" key="1">
    <citation type="journal article" date="2019" name="Int. J. Syst. Evol. Microbiol.">
        <title>The Global Catalogue of Microorganisms (GCM) 10K type strain sequencing project: providing services to taxonomists for standard genome sequencing and annotation.</title>
        <authorList>
            <consortium name="The Broad Institute Genomics Platform"/>
            <consortium name="The Broad Institute Genome Sequencing Center for Infectious Disease"/>
            <person name="Wu L."/>
            <person name="Ma J."/>
        </authorList>
    </citation>
    <scope>NUCLEOTIDE SEQUENCE [LARGE SCALE GENOMIC DNA]</scope>
    <source>
        <strain evidence="5">LMG 29894</strain>
    </source>
</reference>
<keyword evidence="1" id="KW-0378">Hydrolase</keyword>
<keyword evidence="1" id="KW-0595">Phospholipid degradation</keyword>
<keyword evidence="1 2" id="KW-0472">Membrane</keyword>
<keyword evidence="1" id="KW-1003">Cell membrane</keyword>
<keyword evidence="1 2" id="KW-0812">Transmembrane</keyword>
<evidence type="ECO:0000313" key="5">
    <source>
        <dbReference type="Proteomes" id="UP001595791"/>
    </source>
</evidence>
<comment type="caution">
    <text evidence="4">The sequence shown here is derived from an EMBL/GenBank/DDBJ whole genome shotgun (WGS) entry which is preliminary data.</text>
</comment>
<feature type="transmembrane region" description="Helical" evidence="2">
    <location>
        <begin position="136"/>
        <end position="159"/>
    </location>
</feature>
<dbReference type="PIRSF" id="PIRSF006162">
    <property type="entry name" value="PgpA"/>
    <property type="match status" value="1"/>
</dbReference>
<comment type="catalytic activity">
    <reaction evidence="1">
        <text>a 1,2-diacyl-sn-glycero-3-phospho-(1'-sn-glycero-3'-phosphate) + H2O = a 1,2-diacyl-sn-glycero-3-phospho-(1'-sn-glycerol) + phosphate</text>
        <dbReference type="Rhea" id="RHEA:33751"/>
        <dbReference type="ChEBI" id="CHEBI:15377"/>
        <dbReference type="ChEBI" id="CHEBI:43474"/>
        <dbReference type="ChEBI" id="CHEBI:60110"/>
        <dbReference type="ChEBI" id="CHEBI:64716"/>
        <dbReference type="EC" id="3.1.3.27"/>
    </reaction>
</comment>
<dbReference type="InterPro" id="IPR007686">
    <property type="entry name" value="YutG/PgpA"/>
</dbReference>
<evidence type="ECO:0000313" key="4">
    <source>
        <dbReference type="EMBL" id="MFC4158503.1"/>
    </source>
</evidence>
<proteinExistence type="predicted"/>
<dbReference type="PANTHER" id="PTHR36305:SF1">
    <property type="entry name" value="PHOSPHATIDYLGLYCEROPHOSPHATASE A"/>
    <property type="match status" value="1"/>
</dbReference>
<evidence type="ECO:0000256" key="1">
    <source>
        <dbReference type="PIRNR" id="PIRNR006162"/>
    </source>
</evidence>
<feature type="domain" description="YutG/PgpA" evidence="3">
    <location>
        <begin position="19"/>
        <end position="152"/>
    </location>
</feature>
<organism evidence="4 5">
    <name type="scientific">Chitinimonas lacunae</name>
    <dbReference type="NCBI Taxonomy" id="1963018"/>
    <lineage>
        <taxon>Bacteria</taxon>
        <taxon>Pseudomonadati</taxon>
        <taxon>Pseudomonadota</taxon>
        <taxon>Betaproteobacteria</taxon>
        <taxon>Neisseriales</taxon>
        <taxon>Chitinibacteraceae</taxon>
        <taxon>Chitinimonas</taxon>
    </lineage>
</organism>
<keyword evidence="1" id="KW-1208">Phospholipid metabolism</keyword>
<accession>A0ABV8MK33</accession>
<dbReference type="SUPFAM" id="SSF101307">
    <property type="entry name" value="YutG-like"/>
    <property type="match status" value="1"/>
</dbReference>
<dbReference type="PANTHER" id="PTHR36305">
    <property type="entry name" value="PHOSPHATIDYLGLYCEROPHOSPHATASE A"/>
    <property type="match status" value="1"/>
</dbReference>
<evidence type="ECO:0000259" key="3">
    <source>
        <dbReference type="Pfam" id="PF04608"/>
    </source>
</evidence>
<feature type="transmembrane region" description="Helical" evidence="2">
    <location>
        <begin position="12"/>
        <end position="31"/>
    </location>
</feature>
<keyword evidence="1" id="KW-0479">Metal-binding</keyword>
<feature type="transmembrane region" description="Helical" evidence="2">
    <location>
        <begin position="43"/>
        <end position="71"/>
    </location>
</feature>
<name>A0ABV8MK33_9NEIS</name>
<dbReference type="EC" id="3.1.3.27" evidence="1"/>
<keyword evidence="2" id="KW-1133">Transmembrane helix</keyword>
<comment type="function">
    <text evidence="1">Lipid phosphatase which dephosphorylates phosphatidylglycerophosphate (PGP) to phosphatidylglycerol (PG).</text>
</comment>
<dbReference type="EMBL" id="JBHSBU010000001">
    <property type="protein sequence ID" value="MFC4158503.1"/>
    <property type="molecule type" value="Genomic_DNA"/>
</dbReference>
<protein>
    <recommendedName>
        <fullName evidence="1">Phosphatidylglycerophosphatase A</fullName>
        <ecNumber evidence="1">3.1.3.27</ecNumber>
    </recommendedName>
    <alternativeName>
        <fullName evidence="1">Phosphatidylglycerolphosphate phosphatase A</fullName>
    </alternativeName>
</protein>
<comment type="subcellular location">
    <subcellularLocation>
        <location evidence="1">Cell inner membrane</location>
        <topology evidence="1">Multi-pass membrane protein</topology>
    </subcellularLocation>
</comment>
<keyword evidence="1" id="KW-0997">Cell inner membrane</keyword>